<proteinExistence type="predicted"/>
<dbReference type="Pfam" id="PF12833">
    <property type="entry name" value="HTH_18"/>
    <property type="match status" value="1"/>
</dbReference>
<keyword evidence="7" id="KW-1185">Reference proteome</keyword>
<evidence type="ECO:0000313" key="7">
    <source>
        <dbReference type="Proteomes" id="UP000298763"/>
    </source>
</evidence>
<dbReference type="Pfam" id="PF12852">
    <property type="entry name" value="Cupin_6"/>
    <property type="match status" value="1"/>
</dbReference>
<dbReference type="Proteomes" id="UP000298763">
    <property type="component" value="Chromosome"/>
</dbReference>
<evidence type="ECO:0000313" key="8">
    <source>
        <dbReference type="Proteomes" id="UP000584325"/>
    </source>
</evidence>
<dbReference type="GO" id="GO:0043565">
    <property type="term" value="F:sequence-specific DNA binding"/>
    <property type="evidence" value="ECO:0007669"/>
    <property type="project" value="InterPro"/>
</dbReference>
<dbReference type="AlphaFoldDB" id="A0A4P8HME5"/>
<gene>
    <name evidence="6" type="ORF">FCL38_03160</name>
    <name evidence="5" type="ORF">FHS02_000229</name>
</gene>
<dbReference type="PROSITE" id="PS01124">
    <property type="entry name" value="HTH_ARAC_FAMILY_2"/>
    <property type="match status" value="1"/>
</dbReference>
<reference evidence="6 7" key="1">
    <citation type="submission" date="2019-05" db="EMBL/GenBank/DDBJ databases">
        <title>Draft Genome Sequences of Six Type Strains of the Genus Massilia.</title>
        <authorList>
            <person name="Miess H."/>
            <person name="Frediansyhah A."/>
            <person name="Gross H."/>
        </authorList>
    </citation>
    <scope>NUCLEOTIDE SEQUENCE [LARGE SCALE GENOMIC DNA]</scope>
    <source>
        <strain evidence="6 7">DSMZ 26121</strain>
    </source>
</reference>
<reference evidence="5 8" key="2">
    <citation type="submission" date="2020-08" db="EMBL/GenBank/DDBJ databases">
        <title>Genomic Encyclopedia of Type Strains, Phase III (KMG-III): the genomes of soil and plant-associated and newly described type strains.</title>
        <authorList>
            <person name="Whitman W."/>
        </authorList>
    </citation>
    <scope>NUCLEOTIDE SEQUENCE [LARGE SCALE GENOMIC DNA]</scope>
    <source>
        <strain evidence="5 8">CECT 7753</strain>
    </source>
</reference>
<name>A0A4P8HME5_9BURK</name>
<dbReference type="SUPFAM" id="SSF51182">
    <property type="entry name" value="RmlC-like cupins"/>
    <property type="match status" value="1"/>
</dbReference>
<evidence type="ECO:0000256" key="3">
    <source>
        <dbReference type="ARBA" id="ARBA00023163"/>
    </source>
</evidence>
<evidence type="ECO:0000259" key="4">
    <source>
        <dbReference type="PROSITE" id="PS01124"/>
    </source>
</evidence>
<accession>A0A4P8HME5</accession>
<dbReference type="PANTHER" id="PTHR46796:SF7">
    <property type="entry name" value="ARAC FAMILY TRANSCRIPTIONAL REGULATOR"/>
    <property type="match status" value="1"/>
</dbReference>
<dbReference type="SUPFAM" id="SSF46689">
    <property type="entry name" value="Homeodomain-like"/>
    <property type="match status" value="2"/>
</dbReference>
<evidence type="ECO:0000313" key="5">
    <source>
        <dbReference type="EMBL" id="MBB3219442.1"/>
    </source>
</evidence>
<dbReference type="RefSeq" id="WP_137312419.1">
    <property type="nucleotide sequence ID" value="NZ_CP040017.1"/>
</dbReference>
<evidence type="ECO:0000313" key="6">
    <source>
        <dbReference type="EMBL" id="QCP09532.1"/>
    </source>
</evidence>
<feature type="domain" description="HTH araC/xylS-type" evidence="4">
    <location>
        <begin position="199"/>
        <end position="297"/>
    </location>
</feature>
<evidence type="ECO:0000256" key="1">
    <source>
        <dbReference type="ARBA" id="ARBA00023015"/>
    </source>
</evidence>
<dbReference type="OrthoDB" id="9789899at2"/>
<dbReference type="Gene3D" id="1.10.10.60">
    <property type="entry name" value="Homeodomain-like"/>
    <property type="match status" value="2"/>
</dbReference>
<keyword evidence="3" id="KW-0804">Transcription</keyword>
<dbReference type="EMBL" id="JACHXS010000001">
    <property type="protein sequence ID" value="MBB3219442.1"/>
    <property type="molecule type" value="Genomic_DNA"/>
</dbReference>
<dbReference type="InterPro" id="IPR018060">
    <property type="entry name" value="HTH_AraC"/>
</dbReference>
<dbReference type="InterPro" id="IPR018062">
    <property type="entry name" value="HTH_AraC-typ_CS"/>
</dbReference>
<dbReference type="SMART" id="SM00342">
    <property type="entry name" value="HTH_ARAC"/>
    <property type="match status" value="1"/>
</dbReference>
<keyword evidence="1" id="KW-0805">Transcription regulation</keyword>
<evidence type="ECO:0000256" key="2">
    <source>
        <dbReference type="ARBA" id="ARBA00023125"/>
    </source>
</evidence>
<sequence length="304" mass="33423">MIDPLSEVVSLLKPSAPYSKIVSGSGEWTVHRTESGGPFFCAVMEGECVIAVEKREAIRLQQGDFVLIPAAYSFDMSSIRRCENKKYHPEDVSVLESETRHGDPLGPADVRLLVGYCVFESPDAMLLVSLLPDILHVRGETRLQSVMELVVSESRANRPARDVVLRHLLEVLVIEALRSTEGVSSSPGLVRGLSDERLAKAIRCMHEAPQHPWTVAQLAKEAALSRSTFFERFSRAIGSAPMEYLLAWRMALAKSLLGQPDHSVADVAERVGYSSANAFSVAFARQVGHPPARYARLYHGASRG</sequence>
<dbReference type="Proteomes" id="UP000584325">
    <property type="component" value="Unassembled WGS sequence"/>
</dbReference>
<dbReference type="EMBL" id="CP040017">
    <property type="protein sequence ID" value="QCP09532.1"/>
    <property type="molecule type" value="Genomic_DNA"/>
</dbReference>
<keyword evidence="2 5" id="KW-0238">DNA-binding</keyword>
<dbReference type="PANTHER" id="PTHR46796">
    <property type="entry name" value="HTH-TYPE TRANSCRIPTIONAL ACTIVATOR RHAS-RELATED"/>
    <property type="match status" value="1"/>
</dbReference>
<dbReference type="InterPro" id="IPR050204">
    <property type="entry name" value="AraC_XylS_family_regulators"/>
</dbReference>
<protein>
    <submittedName>
        <fullName evidence="6">AraC family transcriptional regulator</fullName>
    </submittedName>
    <submittedName>
        <fullName evidence="5">AraC-like DNA-binding protein</fullName>
    </submittedName>
</protein>
<dbReference type="GO" id="GO:0003700">
    <property type="term" value="F:DNA-binding transcription factor activity"/>
    <property type="evidence" value="ECO:0007669"/>
    <property type="project" value="InterPro"/>
</dbReference>
<organism evidence="5 8">
    <name type="scientific">Pseudoduganella umbonata</name>
    <dbReference type="NCBI Taxonomy" id="864828"/>
    <lineage>
        <taxon>Bacteria</taxon>
        <taxon>Pseudomonadati</taxon>
        <taxon>Pseudomonadota</taxon>
        <taxon>Betaproteobacteria</taxon>
        <taxon>Burkholderiales</taxon>
        <taxon>Oxalobacteraceae</taxon>
        <taxon>Telluria group</taxon>
        <taxon>Pseudoduganella</taxon>
    </lineage>
</organism>
<dbReference type="InterPro" id="IPR011051">
    <property type="entry name" value="RmlC_Cupin_sf"/>
</dbReference>
<dbReference type="PROSITE" id="PS00041">
    <property type="entry name" value="HTH_ARAC_FAMILY_1"/>
    <property type="match status" value="1"/>
</dbReference>
<dbReference type="InterPro" id="IPR032783">
    <property type="entry name" value="AraC_lig"/>
</dbReference>
<dbReference type="InterPro" id="IPR009057">
    <property type="entry name" value="Homeodomain-like_sf"/>
</dbReference>